<protein>
    <submittedName>
        <fullName evidence="7">Harmonin-like isoform X1</fullName>
    </submittedName>
</protein>
<feature type="compositionally biased region" description="Low complexity" evidence="4">
    <location>
        <begin position="50"/>
        <end position="67"/>
    </location>
</feature>
<dbReference type="SMART" id="SM00228">
    <property type="entry name" value="PDZ"/>
    <property type="match status" value="1"/>
</dbReference>
<evidence type="ECO:0000256" key="1">
    <source>
        <dbReference type="ARBA" id="ARBA00004316"/>
    </source>
</evidence>
<dbReference type="SUPFAM" id="SSF50156">
    <property type="entry name" value="PDZ domain-like"/>
    <property type="match status" value="1"/>
</dbReference>
<evidence type="ECO:0000313" key="6">
    <source>
        <dbReference type="Proteomes" id="UP000695022"/>
    </source>
</evidence>
<dbReference type="PANTHER" id="PTHR23116">
    <property type="entry name" value="PDZ DOMAIN CONTAINING WHIRLIN AND HARMONIN-RELATED"/>
    <property type="match status" value="1"/>
</dbReference>
<organism evidence="6 7">
    <name type="scientific">Priapulus caudatus</name>
    <name type="common">Priapulid worm</name>
    <dbReference type="NCBI Taxonomy" id="37621"/>
    <lineage>
        <taxon>Eukaryota</taxon>
        <taxon>Metazoa</taxon>
        <taxon>Ecdysozoa</taxon>
        <taxon>Scalidophora</taxon>
        <taxon>Priapulida</taxon>
        <taxon>Priapulimorpha</taxon>
        <taxon>Priapulimorphida</taxon>
        <taxon>Priapulidae</taxon>
        <taxon>Priapulus</taxon>
    </lineage>
</organism>
<keyword evidence="2" id="KW-0677">Repeat</keyword>
<evidence type="ECO:0000256" key="4">
    <source>
        <dbReference type="SAM" id="MobiDB-lite"/>
    </source>
</evidence>
<dbReference type="PROSITE" id="PS50106">
    <property type="entry name" value="PDZ"/>
    <property type="match status" value="1"/>
</dbReference>
<dbReference type="Pfam" id="PF00595">
    <property type="entry name" value="PDZ"/>
    <property type="match status" value="1"/>
</dbReference>
<keyword evidence="6" id="KW-1185">Reference proteome</keyword>
<reference evidence="7" key="1">
    <citation type="submission" date="2025-08" db="UniProtKB">
        <authorList>
            <consortium name="RefSeq"/>
        </authorList>
    </citation>
    <scope>IDENTIFICATION</scope>
</reference>
<evidence type="ECO:0000313" key="7">
    <source>
        <dbReference type="RefSeq" id="XP_014670759.1"/>
    </source>
</evidence>
<dbReference type="GeneID" id="106811586"/>
<evidence type="ECO:0000256" key="2">
    <source>
        <dbReference type="ARBA" id="ARBA00022737"/>
    </source>
</evidence>
<feature type="region of interest" description="Disordered" evidence="4">
    <location>
        <begin position="1"/>
        <end position="74"/>
    </location>
</feature>
<comment type="subcellular location">
    <subcellularLocation>
        <location evidence="1">Cell projection</location>
    </subcellularLocation>
</comment>
<dbReference type="PANTHER" id="PTHR23116:SF36">
    <property type="entry name" value="HARMONIN"/>
    <property type="match status" value="1"/>
</dbReference>
<gene>
    <name evidence="7" type="primary">LOC106811586</name>
</gene>
<proteinExistence type="predicted"/>
<dbReference type="InterPro" id="IPR051844">
    <property type="entry name" value="USH2_Complex_Protein"/>
</dbReference>
<feature type="domain" description="PDZ" evidence="5">
    <location>
        <begin position="97"/>
        <end position="170"/>
    </location>
</feature>
<name>A0ABM1EEY8_PRICU</name>
<sequence>MEAKSSGQRSDGVKRMNGSQRADNSQRTSIGQRMNSGQQIEKSSYMQIDSLSSASGSSGYSSEQGRSTKLKSTNLADPEKVDLCKLFTPSQVNGRELKTLTYTKEGPLGVALEGGTDSKKHNGRVVVAEIFPTGSIYKYGGLEKGSQLMMVNGRSLLGITLTQAQEVLKEVILGPGDSLTLVVATQKKDDDTTYL</sequence>
<dbReference type="RefSeq" id="XP_014670759.1">
    <property type="nucleotide sequence ID" value="XM_014815273.1"/>
</dbReference>
<accession>A0ABM1EEY8</accession>
<evidence type="ECO:0000256" key="3">
    <source>
        <dbReference type="ARBA" id="ARBA00023273"/>
    </source>
</evidence>
<keyword evidence="3" id="KW-0966">Cell projection</keyword>
<dbReference type="Gene3D" id="2.30.42.10">
    <property type="match status" value="1"/>
</dbReference>
<feature type="compositionally biased region" description="Polar residues" evidence="4">
    <location>
        <begin position="17"/>
        <end position="49"/>
    </location>
</feature>
<dbReference type="Proteomes" id="UP000695022">
    <property type="component" value="Unplaced"/>
</dbReference>
<dbReference type="InterPro" id="IPR001478">
    <property type="entry name" value="PDZ"/>
</dbReference>
<evidence type="ECO:0000259" key="5">
    <source>
        <dbReference type="PROSITE" id="PS50106"/>
    </source>
</evidence>
<dbReference type="InterPro" id="IPR036034">
    <property type="entry name" value="PDZ_sf"/>
</dbReference>